<keyword evidence="3" id="KW-1185">Reference proteome</keyword>
<dbReference type="SUPFAM" id="SSF53474">
    <property type="entry name" value="alpha/beta-Hydrolases"/>
    <property type="match status" value="1"/>
</dbReference>
<sequence>MSFRKSLIALVAISIMGSAPATKSQEVAAPQNEALAAQHDNALPLTPFYDLQGADISHAGDLVRSEPGTGYELPGGVTATRIAYASRNESGEPVLTTGVVLVPPGEAPEGGWPIVAWAHGTAGVARVCGPSMMKDVYYGWEGLFLYPLAGYAVVATDYAGLGGPGPHQYMWGRANGNDVAYSVPAAREAVPSLGEKWVAIGHSQGGYAALRVQHMDEEAKAGFLGSIPLGSGANVGDIWAASDPMMRTVGATIPMMALSIKSVYPDFDLTKMLGPAALERLPTIQNETCYFAAEEAMRGVTRERGRVEGWTDVSEAVAFTDKNRIFDAPYDDPILLIVSAGDYFMPMQLRENIFVELCQVASRASYLELSGVDHEGTINGSFHQQLDWLADRFAGREVPQGCTAAK</sequence>
<organism evidence="2 3">
    <name type="scientific">Aurantiacibacter flavus</name>
    <dbReference type="NCBI Taxonomy" id="3145232"/>
    <lineage>
        <taxon>Bacteria</taxon>
        <taxon>Pseudomonadati</taxon>
        <taxon>Pseudomonadota</taxon>
        <taxon>Alphaproteobacteria</taxon>
        <taxon>Sphingomonadales</taxon>
        <taxon>Erythrobacteraceae</taxon>
        <taxon>Aurantiacibacter</taxon>
    </lineage>
</organism>
<gene>
    <name evidence="2" type="ORF">ABDJ38_05920</name>
</gene>
<keyword evidence="1" id="KW-0732">Signal</keyword>
<feature type="signal peptide" evidence="1">
    <location>
        <begin position="1"/>
        <end position="21"/>
    </location>
</feature>
<name>A0ABV0CV17_9SPHN</name>
<proteinExistence type="predicted"/>
<protein>
    <submittedName>
        <fullName evidence="2">Lipase family protein</fullName>
    </submittedName>
</protein>
<evidence type="ECO:0000313" key="3">
    <source>
        <dbReference type="Proteomes" id="UP001484535"/>
    </source>
</evidence>
<comment type="caution">
    <text evidence="2">The sequence shown here is derived from an EMBL/GenBank/DDBJ whole genome shotgun (WGS) entry which is preliminary data.</text>
</comment>
<dbReference type="InterPro" id="IPR005152">
    <property type="entry name" value="Lipase_secreted"/>
</dbReference>
<dbReference type="PANTHER" id="PTHR34853:SF1">
    <property type="entry name" value="LIPASE 5"/>
    <property type="match status" value="1"/>
</dbReference>
<dbReference type="PIRSF" id="PIRSF029171">
    <property type="entry name" value="Esterase_LipA"/>
    <property type="match status" value="1"/>
</dbReference>
<feature type="chain" id="PRO_5045177593" evidence="1">
    <location>
        <begin position="22"/>
        <end position="406"/>
    </location>
</feature>
<evidence type="ECO:0000256" key="1">
    <source>
        <dbReference type="SAM" id="SignalP"/>
    </source>
</evidence>
<evidence type="ECO:0000313" key="2">
    <source>
        <dbReference type="EMBL" id="MEN7536703.1"/>
    </source>
</evidence>
<dbReference type="RefSeq" id="WP_346784156.1">
    <property type="nucleotide sequence ID" value="NZ_JBDLBR010000002.1"/>
</dbReference>
<dbReference type="InterPro" id="IPR029058">
    <property type="entry name" value="AB_hydrolase_fold"/>
</dbReference>
<dbReference type="Pfam" id="PF03583">
    <property type="entry name" value="LIP"/>
    <property type="match status" value="1"/>
</dbReference>
<dbReference type="Proteomes" id="UP001484535">
    <property type="component" value="Unassembled WGS sequence"/>
</dbReference>
<accession>A0ABV0CV17</accession>
<reference evidence="2 3" key="1">
    <citation type="submission" date="2024-05" db="EMBL/GenBank/DDBJ databases">
        <authorList>
            <person name="Park S."/>
        </authorList>
    </citation>
    <scope>NUCLEOTIDE SEQUENCE [LARGE SCALE GENOMIC DNA]</scope>
    <source>
        <strain evidence="2 3">DGU5</strain>
    </source>
</reference>
<dbReference type="EMBL" id="JBDLBR010000002">
    <property type="protein sequence ID" value="MEN7536703.1"/>
    <property type="molecule type" value="Genomic_DNA"/>
</dbReference>
<dbReference type="Gene3D" id="3.40.50.1820">
    <property type="entry name" value="alpha/beta hydrolase"/>
    <property type="match status" value="2"/>
</dbReference>
<dbReference type="PANTHER" id="PTHR34853">
    <property type="match status" value="1"/>
</dbReference>